<evidence type="ECO:0000256" key="2">
    <source>
        <dbReference type="SAM" id="MobiDB-lite"/>
    </source>
</evidence>
<feature type="coiled-coil region" evidence="1">
    <location>
        <begin position="193"/>
        <end position="232"/>
    </location>
</feature>
<dbReference type="InterPro" id="IPR011992">
    <property type="entry name" value="EF-hand-dom_pair"/>
</dbReference>
<dbReference type="InterPro" id="IPR002048">
    <property type="entry name" value="EF_hand_dom"/>
</dbReference>
<gene>
    <name evidence="4" type="primary">Contig4244.g4551</name>
    <name evidence="4" type="ORF">STYLEM_1871</name>
</gene>
<feature type="compositionally biased region" description="Low complexity" evidence="2">
    <location>
        <begin position="819"/>
        <end position="833"/>
    </location>
</feature>
<dbReference type="EMBL" id="CCKQ01001798">
    <property type="protein sequence ID" value="CDW72904.1"/>
    <property type="molecule type" value="Genomic_DNA"/>
</dbReference>
<protein>
    <recommendedName>
        <fullName evidence="3">EF-hand domain-containing protein</fullName>
    </recommendedName>
</protein>
<keyword evidence="5" id="KW-1185">Reference proteome</keyword>
<keyword evidence="1" id="KW-0175">Coiled coil</keyword>
<sequence length="1287" mass="150843">MSRGQNGEKMLLLNNSPGHQMNINIQNNQAQYMNTIQGASGKIFNQYQQNPQHVIQMIQQKQASKNPLGQRNLRPQSAKPAKNNVQLPHENSIYGTNFQVIKNQTLRNDYGGELNFARVNQIKSRLNSKLGVPYMQTIKAAHRYDYGIAQNQQLRQRPMSGKVKKELITRERMINEIVATGKLQTKMNQDQVMKAKDSEIELLKRNIRSTRLEEAEKTVQFFIQEGARLRAQLESTMSQGGQSQAVMNRQGLSQQQIADDQNNQVMINSLQQQINQQSSDIGILNENLAAKDKEIQIWRQRCEKELKEKSKSASSKEKLPISKDEYNHLKQKLTDLQNVYEQTLLENQTLTDKIEDIQNQVQNQSQKRENELLNKITELQNNSKDKENEINTLRTTMNNLLQQVEQLEQKLKQQTAINEHQIKELKQQLEENIRDDVDNYDDDLKQQEFSQKLNDLQEQHQREIKQLQEQSKKQYLGDLEKQRTDMLQLHKKQLEQQILLVQEENNKSIEEIRQTYVRQLKDKQLQLDQIEEELKNVKQQLANTTNQYESNLQSKQGSILVQNQSISQHQKLNSVSSSHHSLSIVNQSSVKYESKSIIKEEQVKQNFEHIKRKLQLEKVSKDQLQEYLFEGQNQNRENISIKDFSSILFAKLLLDQSQANNLARYIIEKPDDGSSEIDYDQNKTLMNRKIIKVIHDKILGPQYQIYTHEQEKHVLKKYRELAQDHQEYFENTLNLYDFEGKGLMTVDDLREALLSQEIYDGRDKISFECFALYLLTINHKDTFQIKINDVLDALFPNRDQPRVQKNKMSQSTITNKSHLSQQQIQSQKSLKQSTTIKHMEKQKSILDNDEDLIQEEVYDDQVQYDEAPPELNYLKSMNEEELLEKSEKAFQMISQYLQNNNISLRNVLKDQIYDQKINIINEEQEGQESQRANKTFEVINAEDFFQKVQVEDLSESLKDSVMQIAGKQVPDQNQNFFIYKDLEEILGAYGFIDSIKPRNSRNLKYDLLDPKSIRIMNRLEQFLQDNNMILIQLFEDKIYQKTINNSQLGTNQKKNFKLKFIKSREFFDRLKDLNIRRSGEPLKNLVEFLTIDSKTYKTGLVVKKIEKLLKECKENEYLQSIGTNKRSKIEQIQPPQGQSRLSQINQMIDEPIEEQYQEEYDSIKEATLHDDQIDQLPKYTIEQEEDKDEELLESLQTLPDIKNPLPLAIRPNDDLKYSQSDAAHTVLDHKYTQYGIIEDPSGAIKFSGSNHRTIMVEAQKLYDEDIIDDQIVNQYSESEENYEDCEF</sequence>
<organism evidence="4 5">
    <name type="scientific">Stylonychia lemnae</name>
    <name type="common">Ciliate</name>
    <dbReference type="NCBI Taxonomy" id="5949"/>
    <lineage>
        <taxon>Eukaryota</taxon>
        <taxon>Sar</taxon>
        <taxon>Alveolata</taxon>
        <taxon>Ciliophora</taxon>
        <taxon>Intramacronucleata</taxon>
        <taxon>Spirotrichea</taxon>
        <taxon>Stichotrichia</taxon>
        <taxon>Sporadotrichida</taxon>
        <taxon>Oxytrichidae</taxon>
        <taxon>Stylonychinae</taxon>
        <taxon>Stylonychia</taxon>
    </lineage>
</organism>
<feature type="coiled-coil region" evidence="1">
    <location>
        <begin position="326"/>
        <end position="551"/>
    </location>
</feature>
<feature type="compositionally biased region" description="Polar residues" evidence="2">
    <location>
        <begin position="59"/>
        <end position="75"/>
    </location>
</feature>
<proteinExistence type="predicted"/>
<feature type="domain" description="EF-hand" evidence="3">
    <location>
        <begin position="724"/>
        <end position="759"/>
    </location>
</feature>
<dbReference type="GO" id="GO:0005509">
    <property type="term" value="F:calcium ion binding"/>
    <property type="evidence" value="ECO:0007669"/>
    <property type="project" value="InterPro"/>
</dbReference>
<dbReference type="SUPFAM" id="SSF47473">
    <property type="entry name" value="EF-hand"/>
    <property type="match status" value="1"/>
</dbReference>
<evidence type="ECO:0000313" key="4">
    <source>
        <dbReference type="EMBL" id="CDW72904.1"/>
    </source>
</evidence>
<name>A0A077ZTP9_STYLE</name>
<dbReference type="InParanoid" id="A0A077ZTP9"/>
<feature type="compositionally biased region" description="Polar residues" evidence="2">
    <location>
        <begin position="809"/>
        <end position="818"/>
    </location>
</feature>
<feature type="region of interest" description="Disordered" evidence="2">
    <location>
        <begin position="809"/>
        <end position="833"/>
    </location>
</feature>
<evidence type="ECO:0000259" key="3">
    <source>
        <dbReference type="PROSITE" id="PS50222"/>
    </source>
</evidence>
<feature type="region of interest" description="Disordered" evidence="2">
    <location>
        <begin position="59"/>
        <end position="83"/>
    </location>
</feature>
<dbReference type="PROSITE" id="PS50222">
    <property type="entry name" value="EF_HAND_2"/>
    <property type="match status" value="1"/>
</dbReference>
<dbReference type="Proteomes" id="UP000039865">
    <property type="component" value="Unassembled WGS sequence"/>
</dbReference>
<evidence type="ECO:0000313" key="5">
    <source>
        <dbReference type="Proteomes" id="UP000039865"/>
    </source>
</evidence>
<reference evidence="4 5" key="1">
    <citation type="submission" date="2014-06" db="EMBL/GenBank/DDBJ databases">
        <authorList>
            <person name="Swart Estienne"/>
        </authorList>
    </citation>
    <scope>NUCLEOTIDE SEQUENCE [LARGE SCALE GENOMIC DNA]</scope>
    <source>
        <strain evidence="4 5">130c</strain>
    </source>
</reference>
<evidence type="ECO:0000256" key="1">
    <source>
        <dbReference type="SAM" id="Coils"/>
    </source>
</evidence>
<accession>A0A077ZTP9</accession>